<dbReference type="NCBIfam" id="TIGR01975">
    <property type="entry name" value="isoAsp_dipep"/>
    <property type="match status" value="1"/>
</dbReference>
<keyword evidence="1" id="KW-0862">Zinc</keyword>
<dbReference type="Gene3D" id="3.20.20.140">
    <property type="entry name" value="Metal-dependent hydrolases"/>
    <property type="match status" value="1"/>
</dbReference>
<dbReference type="Gene3D" id="2.30.40.10">
    <property type="entry name" value="Urease, subunit C, domain 1"/>
    <property type="match status" value="1"/>
</dbReference>
<comment type="cofactor">
    <cofactor evidence="1">
        <name>Zn(2+)</name>
        <dbReference type="ChEBI" id="CHEBI:29105"/>
    </cofactor>
    <text evidence="1">Binds 2 Zn(2+) ions per subunit.</text>
</comment>
<comment type="caution">
    <text evidence="3">The sequence shown here is derived from an EMBL/GenBank/DDBJ whole genome shotgun (WGS) entry which is preliminary data.</text>
</comment>
<dbReference type="PANTHER" id="PTHR11647:SF1">
    <property type="entry name" value="COLLAPSIN RESPONSE MEDIATOR PROTEIN"/>
    <property type="match status" value="1"/>
</dbReference>
<protein>
    <recommendedName>
        <fullName evidence="1">Isoaspartyl dipeptidase</fullName>
        <ecNumber evidence="1">3.4.19.-</ecNumber>
    </recommendedName>
</protein>
<dbReference type="Proteomes" id="UP001319060">
    <property type="component" value="Unassembled WGS sequence"/>
</dbReference>
<name>A0ABS2ZDK8_9BACL</name>
<comment type="PTM">
    <text evidence="1">Carboxylation allows a single lysine to coordinate two zinc ions.</text>
</comment>
<dbReference type="EC" id="3.4.19.-" evidence="1"/>
<sequence length="390" mass="41819">MFVLIKNGDVYSPEHIGKKDILLAGEKIAAISDTIDLPDSLMDVQVIDASRFVVTPGFIDSHVHITGGGGEGGFKTRTPEIYLSDVTKAGVTTIVGVIGTDGTARTMTNLIAKAKALKEEGISCFVHTGSYQVPVKTLTGSIETDIMMIEEVIGVGEIAIADHRSSQPEAHELSRLASQARVGGLLSGKSGVVNIHLGDSKSMLSLIEEVIATSDLPITQFYPTHINRNPYLFEAAVEYAKKGGIVDFTTSTTKQFLEEGEVKCSVGLKTMLEAGVPVEQITFTSDAQGSLPAFNEFGEFIGLRIGKVSSLYSEVKDAVLMEGVPFQTALQTITSNPARILKLKEKGRLETGLDADLVLLNEDHSINSVIARGQLMVQYGEAIVKGTFEE</sequence>
<dbReference type="InterPro" id="IPR011059">
    <property type="entry name" value="Metal-dep_hydrolase_composite"/>
</dbReference>
<dbReference type="InterPro" id="IPR050378">
    <property type="entry name" value="Metallo-dep_Hydrolases_sf"/>
</dbReference>
<accession>A0ABS2ZDK8</accession>
<comment type="function">
    <text evidence="1">Catalyzes the hydrolytic cleavage of a subset of L-isoaspartyl (L-beta-aspartyl) dipeptides. Used to degrade proteins damaged by L-isoaspartyl residues formation.</text>
</comment>
<dbReference type="InterPro" id="IPR006680">
    <property type="entry name" value="Amidohydro-rel"/>
</dbReference>
<keyword evidence="1" id="KW-0479">Metal-binding</keyword>
<feature type="domain" description="Amidohydrolase-related" evidence="2">
    <location>
        <begin position="53"/>
        <end position="375"/>
    </location>
</feature>
<comment type="similarity">
    <text evidence="1">Belongs to the peptidase M38 family.</text>
</comment>
<dbReference type="Pfam" id="PF01979">
    <property type="entry name" value="Amidohydro_1"/>
    <property type="match status" value="1"/>
</dbReference>
<dbReference type="InterPro" id="IPR010229">
    <property type="entry name" value="Pept_M38_dipep"/>
</dbReference>
<dbReference type="InterPro" id="IPR032466">
    <property type="entry name" value="Metal_Hydrolase"/>
</dbReference>
<dbReference type="PANTHER" id="PTHR11647">
    <property type="entry name" value="HYDRANTOINASE/DIHYDROPYRIMIDINASE FAMILY MEMBER"/>
    <property type="match status" value="1"/>
</dbReference>
<dbReference type="SUPFAM" id="SSF51338">
    <property type="entry name" value="Composite domain of metallo-dependent hydrolases"/>
    <property type="match status" value="1"/>
</dbReference>
<keyword evidence="4" id="KW-1185">Reference proteome</keyword>
<organism evidence="3 4">
    <name type="scientific">Fictibacillus barbaricus</name>
    <dbReference type="NCBI Taxonomy" id="182136"/>
    <lineage>
        <taxon>Bacteria</taxon>
        <taxon>Bacillati</taxon>
        <taxon>Bacillota</taxon>
        <taxon>Bacilli</taxon>
        <taxon>Bacillales</taxon>
        <taxon>Fictibacillaceae</taxon>
        <taxon>Fictibacillus</taxon>
    </lineage>
</organism>
<proteinExistence type="inferred from homology"/>
<gene>
    <name evidence="3" type="primary">iadA</name>
    <name evidence="3" type="ORF">JYA64_08775</name>
</gene>
<dbReference type="RefSeq" id="WP_188403006.1">
    <property type="nucleotide sequence ID" value="NZ_BMCE01000002.1"/>
</dbReference>
<evidence type="ECO:0000259" key="2">
    <source>
        <dbReference type="Pfam" id="PF01979"/>
    </source>
</evidence>
<dbReference type="EMBL" id="JAFHKS010000042">
    <property type="protein sequence ID" value="MBN3545387.1"/>
    <property type="molecule type" value="Genomic_DNA"/>
</dbReference>
<dbReference type="PIRSF" id="PIRSF001238">
    <property type="entry name" value="IadA"/>
    <property type="match status" value="1"/>
</dbReference>
<keyword evidence="1" id="KW-0482">Metalloprotease</keyword>
<reference evidence="3 4" key="1">
    <citation type="submission" date="2021-01" db="EMBL/GenBank/DDBJ databases">
        <title>Genome Sequencing of Type Strains.</title>
        <authorList>
            <person name="Lemaire J.F."/>
            <person name="Inderbitzin P."/>
            <person name="Collins S.B."/>
            <person name="Wespe N."/>
            <person name="Knight-Connoni V."/>
        </authorList>
    </citation>
    <scope>NUCLEOTIDE SEQUENCE [LARGE SCALE GENOMIC DNA]</scope>
    <source>
        <strain evidence="3 4">DSM 14730</strain>
    </source>
</reference>
<dbReference type="SUPFAM" id="SSF51556">
    <property type="entry name" value="Metallo-dependent hydrolases"/>
    <property type="match status" value="1"/>
</dbReference>
<evidence type="ECO:0000313" key="3">
    <source>
        <dbReference type="EMBL" id="MBN3545387.1"/>
    </source>
</evidence>
<keyword evidence="1" id="KW-0645">Protease</keyword>
<dbReference type="GO" id="GO:0008798">
    <property type="term" value="F:beta-aspartyl-peptidase activity"/>
    <property type="evidence" value="ECO:0007669"/>
    <property type="project" value="UniProtKB-EC"/>
</dbReference>
<comment type="subcellular location">
    <subcellularLocation>
        <location evidence="1">Cytoplasm</location>
    </subcellularLocation>
</comment>
<evidence type="ECO:0000313" key="4">
    <source>
        <dbReference type="Proteomes" id="UP001319060"/>
    </source>
</evidence>
<keyword evidence="1 3" id="KW-0378">Hydrolase</keyword>
<evidence type="ECO:0000256" key="1">
    <source>
        <dbReference type="PIRNR" id="PIRNR001238"/>
    </source>
</evidence>